<evidence type="ECO:0000256" key="4">
    <source>
        <dbReference type="ARBA" id="ARBA00023125"/>
    </source>
</evidence>
<evidence type="ECO:0000256" key="7">
    <source>
        <dbReference type="ARBA" id="ARBA00023242"/>
    </source>
</evidence>
<dbReference type="PROSITE" id="PS50090">
    <property type="entry name" value="MYB_LIKE"/>
    <property type="match status" value="2"/>
</dbReference>
<dbReference type="PANTHER" id="PTHR47997:SF67">
    <property type="entry name" value="R2R3MYB-DOMAIN PROTEIN"/>
    <property type="match status" value="1"/>
</dbReference>
<dbReference type="CDD" id="cd00167">
    <property type="entry name" value="SANT"/>
    <property type="match status" value="2"/>
</dbReference>
<feature type="compositionally biased region" description="Low complexity" evidence="8">
    <location>
        <begin position="1"/>
        <end position="11"/>
    </location>
</feature>
<dbReference type="Proteomes" id="UP000734854">
    <property type="component" value="Unassembled WGS sequence"/>
</dbReference>
<sequence>MGLEEGLLIGLEEGGGTSNADGARGGGDNTSAIDGARREGGREMVLGEGGASADRARREGGGGASTADGARRWRGSALSLAGGGVPRTEGKRDGAKRGKGMRMECRNLEKPQMENRKGLWSPDEDQKVKDHILKHGVSCWNAVPAKAGLQRNGKSCSLRWLNYLRPGLKRGNFSPEEEETIVKLQAKIGNKKPFRYHSVYVNIFRWSQIAMHLPGRTDNEMKNHWNSYLKKKIMRERRSNCSMINIEPLGPCLKDHEPSVAHCIDSGGCSLTGRRAPKIQFAEWLSFDGANLNSLFNLEDAVSNQ</sequence>
<evidence type="ECO:0000256" key="1">
    <source>
        <dbReference type="ARBA" id="ARBA00004123"/>
    </source>
</evidence>
<dbReference type="Pfam" id="PF00249">
    <property type="entry name" value="Myb_DNA-binding"/>
    <property type="match status" value="2"/>
</dbReference>
<keyword evidence="3" id="KW-0805">Transcription regulation</keyword>
<evidence type="ECO:0000259" key="10">
    <source>
        <dbReference type="PROSITE" id="PS51294"/>
    </source>
</evidence>
<proteinExistence type="predicted"/>
<dbReference type="FunFam" id="1.10.10.60:FF:000077">
    <property type="entry name" value="MYB transcription factor"/>
    <property type="match status" value="1"/>
</dbReference>
<evidence type="ECO:0000256" key="3">
    <source>
        <dbReference type="ARBA" id="ARBA00023015"/>
    </source>
</evidence>
<feature type="compositionally biased region" description="Basic and acidic residues" evidence="8">
    <location>
        <begin position="88"/>
        <end position="99"/>
    </location>
</feature>
<keyword evidence="4" id="KW-0238">DNA-binding</keyword>
<comment type="subcellular location">
    <subcellularLocation>
        <location evidence="1">Nucleus</location>
    </subcellularLocation>
</comment>
<feature type="domain" description="HTH myb-type" evidence="10">
    <location>
        <begin position="116"/>
        <end position="164"/>
    </location>
</feature>
<keyword evidence="7" id="KW-0539">Nucleus</keyword>
<dbReference type="SMART" id="SM00717">
    <property type="entry name" value="SANT"/>
    <property type="match status" value="2"/>
</dbReference>
<dbReference type="InterPro" id="IPR017930">
    <property type="entry name" value="Myb_dom"/>
</dbReference>
<dbReference type="EMBL" id="JACMSC010000008">
    <property type="protein sequence ID" value="KAG6510297.1"/>
    <property type="molecule type" value="Genomic_DNA"/>
</dbReference>
<dbReference type="PANTHER" id="PTHR47997">
    <property type="entry name" value="MYB DOMAIN PROTEIN 55"/>
    <property type="match status" value="1"/>
</dbReference>
<feature type="domain" description="HTH myb-type" evidence="10">
    <location>
        <begin position="165"/>
        <end position="233"/>
    </location>
</feature>
<dbReference type="SUPFAM" id="SSF46689">
    <property type="entry name" value="Homeodomain-like"/>
    <property type="match status" value="1"/>
</dbReference>
<dbReference type="InterPro" id="IPR051953">
    <property type="entry name" value="Plant_SW-associated_TFs"/>
</dbReference>
<dbReference type="InterPro" id="IPR009057">
    <property type="entry name" value="Homeodomain-like_sf"/>
</dbReference>
<dbReference type="PROSITE" id="PS51294">
    <property type="entry name" value="HTH_MYB"/>
    <property type="match status" value="2"/>
</dbReference>
<dbReference type="Gene3D" id="1.10.10.60">
    <property type="entry name" value="Homeodomain-like"/>
    <property type="match status" value="2"/>
</dbReference>
<evidence type="ECO:0000256" key="2">
    <source>
        <dbReference type="ARBA" id="ARBA00022737"/>
    </source>
</evidence>
<dbReference type="GO" id="GO:0003677">
    <property type="term" value="F:DNA binding"/>
    <property type="evidence" value="ECO:0007669"/>
    <property type="project" value="UniProtKB-KW"/>
</dbReference>
<feature type="region of interest" description="Disordered" evidence="8">
    <location>
        <begin position="1"/>
        <end position="99"/>
    </location>
</feature>
<dbReference type="GO" id="GO:0005634">
    <property type="term" value="C:nucleus"/>
    <property type="evidence" value="ECO:0007669"/>
    <property type="project" value="UniProtKB-SubCell"/>
</dbReference>
<name>A0A8J5LDQ5_ZINOF</name>
<keyword evidence="6" id="KW-0804">Transcription</keyword>
<feature type="domain" description="Myb-like" evidence="9">
    <location>
        <begin position="112"/>
        <end position="164"/>
    </location>
</feature>
<evidence type="ECO:0000256" key="6">
    <source>
        <dbReference type="ARBA" id="ARBA00023163"/>
    </source>
</evidence>
<keyword evidence="12" id="KW-1185">Reference proteome</keyword>
<reference evidence="11 12" key="1">
    <citation type="submission" date="2020-08" db="EMBL/GenBank/DDBJ databases">
        <title>Plant Genome Project.</title>
        <authorList>
            <person name="Zhang R.-G."/>
        </authorList>
    </citation>
    <scope>NUCLEOTIDE SEQUENCE [LARGE SCALE GENOMIC DNA]</scope>
    <source>
        <tissue evidence="11">Rhizome</tissue>
    </source>
</reference>
<comment type="caution">
    <text evidence="11">The sequence shown here is derived from an EMBL/GenBank/DDBJ whole genome shotgun (WGS) entry which is preliminary data.</text>
</comment>
<organism evidence="11 12">
    <name type="scientific">Zingiber officinale</name>
    <name type="common">Ginger</name>
    <name type="synonym">Amomum zingiber</name>
    <dbReference type="NCBI Taxonomy" id="94328"/>
    <lineage>
        <taxon>Eukaryota</taxon>
        <taxon>Viridiplantae</taxon>
        <taxon>Streptophyta</taxon>
        <taxon>Embryophyta</taxon>
        <taxon>Tracheophyta</taxon>
        <taxon>Spermatophyta</taxon>
        <taxon>Magnoliopsida</taxon>
        <taxon>Liliopsida</taxon>
        <taxon>Zingiberales</taxon>
        <taxon>Zingiberaceae</taxon>
        <taxon>Zingiber</taxon>
    </lineage>
</organism>
<evidence type="ECO:0000256" key="8">
    <source>
        <dbReference type="SAM" id="MobiDB-lite"/>
    </source>
</evidence>
<keyword evidence="5" id="KW-0010">Activator</keyword>
<gene>
    <name evidence="11" type="ORF">ZIOFF_028306</name>
</gene>
<feature type="compositionally biased region" description="Gly residues" evidence="8">
    <location>
        <begin position="12"/>
        <end position="28"/>
    </location>
</feature>
<dbReference type="InterPro" id="IPR001005">
    <property type="entry name" value="SANT/Myb"/>
</dbReference>
<feature type="domain" description="Myb-like" evidence="9">
    <location>
        <begin position="165"/>
        <end position="229"/>
    </location>
</feature>
<evidence type="ECO:0000256" key="5">
    <source>
        <dbReference type="ARBA" id="ARBA00023159"/>
    </source>
</evidence>
<evidence type="ECO:0000313" key="11">
    <source>
        <dbReference type="EMBL" id="KAG6510297.1"/>
    </source>
</evidence>
<protein>
    <submittedName>
        <fullName evidence="11">Uncharacterized protein</fullName>
    </submittedName>
</protein>
<evidence type="ECO:0000313" key="12">
    <source>
        <dbReference type="Proteomes" id="UP000734854"/>
    </source>
</evidence>
<dbReference type="AlphaFoldDB" id="A0A8J5LDQ5"/>
<accession>A0A8J5LDQ5</accession>
<dbReference type="GO" id="GO:0045893">
    <property type="term" value="P:positive regulation of DNA-templated transcription"/>
    <property type="evidence" value="ECO:0007669"/>
    <property type="project" value="UniProtKB-ARBA"/>
</dbReference>
<evidence type="ECO:0000259" key="9">
    <source>
        <dbReference type="PROSITE" id="PS50090"/>
    </source>
</evidence>
<keyword evidence="2" id="KW-0677">Repeat</keyword>